<evidence type="ECO:0000313" key="2">
    <source>
        <dbReference type="Proteomes" id="UP000246303"/>
    </source>
</evidence>
<comment type="caution">
    <text evidence="1">The sequence shown here is derived from an EMBL/GenBank/DDBJ whole genome shotgun (WGS) entry which is preliminary data.</text>
</comment>
<gene>
    <name evidence="1" type="ORF">CVS29_17415</name>
</gene>
<dbReference type="EMBL" id="QHLZ01000017">
    <property type="protein sequence ID" value="PXA64030.1"/>
    <property type="molecule type" value="Genomic_DNA"/>
</dbReference>
<evidence type="ECO:0008006" key="3">
    <source>
        <dbReference type="Google" id="ProtNLM"/>
    </source>
</evidence>
<dbReference type="Proteomes" id="UP000246303">
    <property type="component" value="Unassembled WGS sequence"/>
</dbReference>
<reference evidence="1 2" key="1">
    <citation type="submission" date="2018-05" db="EMBL/GenBank/DDBJ databases">
        <title>Genetic diversity of glacier-inhabiting Cryobacterium bacteria in China and description of Cryobacterium mengkeensis sp. nov. and Arthrobacter glacialis sp. nov.</title>
        <authorList>
            <person name="Liu Q."/>
            <person name="Xin Y.-H."/>
        </authorList>
    </citation>
    <scope>NUCLEOTIDE SEQUENCE [LARGE SCALE GENOMIC DNA]</scope>
    <source>
        <strain evidence="1 2">GP3</strain>
    </source>
</reference>
<protein>
    <recommendedName>
        <fullName evidence="3">DNA-binding protein</fullName>
    </recommendedName>
</protein>
<organism evidence="1 2">
    <name type="scientific">Arthrobacter psychrochitiniphilus</name>
    <dbReference type="NCBI Taxonomy" id="291045"/>
    <lineage>
        <taxon>Bacteria</taxon>
        <taxon>Bacillati</taxon>
        <taxon>Actinomycetota</taxon>
        <taxon>Actinomycetes</taxon>
        <taxon>Micrococcales</taxon>
        <taxon>Micrococcaceae</taxon>
        <taxon>Arthrobacter</taxon>
    </lineage>
</organism>
<keyword evidence="2" id="KW-1185">Reference proteome</keyword>
<accession>A0A2V3DM89</accession>
<name>A0A2V3DM89_9MICC</name>
<evidence type="ECO:0000313" key="1">
    <source>
        <dbReference type="EMBL" id="PXA64030.1"/>
    </source>
</evidence>
<dbReference type="AlphaFoldDB" id="A0A2V3DM89"/>
<proteinExistence type="predicted"/>
<sequence length="70" mass="7938">MTTEKTAPALAIRAYTPVQVAEMLQEKLEAINRHCRTQALEGAYKTGGRTSPWQIPPAAIDRYQRTRPRQ</sequence>